<dbReference type="InterPro" id="IPR036691">
    <property type="entry name" value="Endo/exonu/phosph_ase_sf"/>
</dbReference>
<keyword evidence="2" id="KW-1185">Reference proteome</keyword>
<dbReference type="AlphaFoldDB" id="A0A2I0X2K4"/>
<evidence type="ECO:0008006" key="3">
    <source>
        <dbReference type="Google" id="ProtNLM"/>
    </source>
</evidence>
<proteinExistence type="predicted"/>
<dbReference type="EMBL" id="KZ502211">
    <property type="protein sequence ID" value="PKU82136.1"/>
    <property type="molecule type" value="Genomic_DNA"/>
</dbReference>
<evidence type="ECO:0000313" key="2">
    <source>
        <dbReference type="Proteomes" id="UP000233837"/>
    </source>
</evidence>
<protein>
    <recommendedName>
        <fullName evidence="3">Endonuclease/exonuclease/phosphatase domain-containing protein</fullName>
    </recommendedName>
</protein>
<name>A0A2I0X2K4_9ASPA</name>
<dbReference type="Proteomes" id="UP000233837">
    <property type="component" value="Unassembled WGS sequence"/>
</dbReference>
<dbReference type="SUPFAM" id="SSF56219">
    <property type="entry name" value="DNase I-like"/>
    <property type="match status" value="1"/>
</dbReference>
<evidence type="ECO:0000313" key="1">
    <source>
        <dbReference type="EMBL" id="PKU82136.1"/>
    </source>
</evidence>
<gene>
    <name evidence="1" type="ORF">MA16_Dca004154</name>
</gene>
<accession>A0A2I0X2K4</accession>
<reference evidence="1 2" key="1">
    <citation type="journal article" date="2016" name="Sci. Rep.">
        <title>The Dendrobium catenatum Lindl. genome sequence provides insights into polysaccharide synthase, floral development and adaptive evolution.</title>
        <authorList>
            <person name="Zhang G.Q."/>
            <person name="Xu Q."/>
            <person name="Bian C."/>
            <person name="Tsai W.C."/>
            <person name="Yeh C.M."/>
            <person name="Liu K.W."/>
            <person name="Yoshida K."/>
            <person name="Zhang L.S."/>
            <person name="Chang S.B."/>
            <person name="Chen F."/>
            <person name="Shi Y."/>
            <person name="Su Y.Y."/>
            <person name="Zhang Y.Q."/>
            <person name="Chen L.J."/>
            <person name="Yin Y."/>
            <person name="Lin M."/>
            <person name="Huang H."/>
            <person name="Deng H."/>
            <person name="Wang Z.W."/>
            <person name="Zhu S.L."/>
            <person name="Zhao X."/>
            <person name="Deng C."/>
            <person name="Niu S.C."/>
            <person name="Huang J."/>
            <person name="Wang M."/>
            <person name="Liu G.H."/>
            <person name="Yang H.J."/>
            <person name="Xiao X.J."/>
            <person name="Hsiao Y.Y."/>
            <person name="Wu W.L."/>
            <person name="Chen Y.Y."/>
            <person name="Mitsuda N."/>
            <person name="Ohme-Takagi M."/>
            <person name="Luo Y.B."/>
            <person name="Van de Peer Y."/>
            <person name="Liu Z.J."/>
        </authorList>
    </citation>
    <scope>NUCLEOTIDE SEQUENCE [LARGE SCALE GENOMIC DNA]</scope>
    <source>
        <tissue evidence="1">The whole plant</tissue>
    </source>
</reference>
<dbReference type="Gene3D" id="3.60.10.10">
    <property type="entry name" value="Endonuclease/exonuclease/phosphatase"/>
    <property type="match status" value="1"/>
</dbReference>
<organism evidence="1 2">
    <name type="scientific">Dendrobium catenatum</name>
    <dbReference type="NCBI Taxonomy" id="906689"/>
    <lineage>
        <taxon>Eukaryota</taxon>
        <taxon>Viridiplantae</taxon>
        <taxon>Streptophyta</taxon>
        <taxon>Embryophyta</taxon>
        <taxon>Tracheophyta</taxon>
        <taxon>Spermatophyta</taxon>
        <taxon>Magnoliopsida</taxon>
        <taxon>Liliopsida</taxon>
        <taxon>Asparagales</taxon>
        <taxon>Orchidaceae</taxon>
        <taxon>Epidendroideae</taxon>
        <taxon>Malaxideae</taxon>
        <taxon>Dendrobiinae</taxon>
        <taxon>Dendrobium</taxon>
    </lineage>
</organism>
<sequence length="84" mass="9166">MSQCSTQFIHGIVSTPHSASFALTAVYAANSLAERISLWKELAQIAEGMVCPWVIMGDFNCFKDLKDKQGGASPHHSQLNELNS</sequence>
<reference evidence="1 2" key="2">
    <citation type="journal article" date="2017" name="Nature">
        <title>The Apostasia genome and the evolution of orchids.</title>
        <authorList>
            <person name="Zhang G.Q."/>
            <person name="Liu K.W."/>
            <person name="Li Z."/>
            <person name="Lohaus R."/>
            <person name="Hsiao Y.Y."/>
            <person name="Niu S.C."/>
            <person name="Wang J.Y."/>
            <person name="Lin Y.C."/>
            <person name="Xu Q."/>
            <person name="Chen L.J."/>
            <person name="Yoshida K."/>
            <person name="Fujiwara S."/>
            <person name="Wang Z.W."/>
            <person name="Zhang Y.Q."/>
            <person name="Mitsuda N."/>
            <person name="Wang M."/>
            <person name="Liu G.H."/>
            <person name="Pecoraro L."/>
            <person name="Huang H.X."/>
            <person name="Xiao X.J."/>
            <person name="Lin M."/>
            <person name="Wu X.Y."/>
            <person name="Wu W.L."/>
            <person name="Chen Y.Y."/>
            <person name="Chang S.B."/>
            <person name="Sakamoto S."/>
            <person name="Ohme-Takagi M."/>
            <person name="Yagi M."/>
            <person name="Zeng S.J."/>
            <person name="Shen C.Y."/>
            <person name="Yeh C.M."/>
            <person name="Luo Y.B."/>
            <person name="Tsai W.C."/>
            <person name="Van de Peer Y."/>
            <person name="Liu Z.J."/>
        </authorList>
    </citation>
    <scope>NUCLEOTIDE SEQUENCE [LARGE SCALE GENOMIC DNA]</scope>
    <source>
        <tissue evidence="1">The whole plant</tissue>
    </source>
</reference>